<comment type="subcellular location">
    <subcellularLocation>
        <location evidence="1">Nucleus</location>
    </subcellularLocation>
</comment>
<dbReference type="OrthoDB" id="6486656at2759"/>
<keyword evidence="4" id="KW-1185">Reference proteome</keyword>
<accession>A0A8H4NYH1</accession>
<dbReference type="AlphaFoldDB" id="A0A8H4NYH1"/>
<dbReference type="InterPro" id="IPR050613">
    <property type="entry name" value="Sec_Metabolite_Reg"/>
</dbReference>
<reference evidence="3" key="1">
    <citation type="submission" date="2020-01" db="EMBL/GenBank/DDBJ databases">
        <title>Identification and distribution of gene clusters putatively required for synthesis of sphingolipid metabolism inhibitors in phylogenetically diverse species of the filamentous fungus Fusarium.</title>
        <authorList>
            <person name="Kim H.-S."/>
            <person name="Busman M."/>
            <person name="Brown D.W."/>
            <person name="Divon H."/>
            <person name="Uhlig S."/>
            <person name="Proctor R.H."/>
        </authorList>
    </citation>
    <scope>NUCLEOTIDE SEQUENCE</scope>
    <source>
        <strain evidence="3">NRRL 53441</strain>
    </source>
</reference>
<keyword evidence="2" id="KW-0539">Nucleus</keyword>
<name>A0A8H4NYH1_9HYPO</name>
<dbReference type="PANTHER" id="PTHR31001">
    <property type="entry name" value="UNCHARACTERIZED TRANSCRIPTIONAL REGULATORY PROTEIN"/>
    <property type="match status" value="1"/>
</dbReference>
<dbReference type="Proteomes" id="UP000605986">
    <property type="component" value="Unassembled WGS sequence"/>
</dbReference>
<proteinExistence type="predicted"/>
<evidence type="ECO:0000256" key="2">
    <source>
        <dbReference type="ARBA" id="ARBA00023242"/>
    </source>
</evidence>
<organism evidence="3 4">
    <name type="scientific">Fusarium austroafricanum</name>
    <dbReference type="NCBI Taxonomy" id="2364996"/>
    <lineage>
        <taxon>Eukaryota</taxon>
        <taxon>Fungi</taxon>
        <taxon>Dikarya</taxon>
        <taxon>Ascomycota</taxon>
        <taxon>Pezizomycotina</taxon>
        <taxon>Sordariomycetes</taxon>
        <taxon>Hypocreomycetidae</taxon>
        <taxon>Hypocreales</taxon>
        <taxon>Nectriaceae</taxon>
        <taxon>Fusarium</taxon>
        <taxon>Fusarium concolor species complex</taxon>
    </lineage>
</organism>
<sequence>MLEAYELGLHKSRPSNATQDIEAQTGRRAWRALYCWNWQLFSILGRPINIKDIDSEPDNPDIKSASPTPTPTLHTELQYQLISSLAKRWQTPKDIDLPSEIQAYKKIVEDHISSLPAVFAMHDPDTSKDDKWPWVVTHRYYVQIMAHVMILQPYKDYLLHPSTDLSLPEIQELRAEAVECSLKTLQLATQWASRVSEGDGQFHLVVLCLFDTAVFIIMLLKKSPDNTFPEKPELVVAVERAATILERLSPISRGAQSSNKVLRNVLRNMGWNT</sequence>
<evidence type="ECO:0000256" key="1">
    <source>
        <dbReference type="ARBA" id="ARBA00004123"/>
    </source>
</evidence>
<dbReference type="GO" id="GO:0005634">
    <property type="term" value="C:nucleus"/>
    <property type="evidence" value="ECO:0007669"/>
    <property type="project" value="UniProtKB-SubCell"/>
</dbReference>
<dbReference type="CDD" id="cd12148">
    <property type="entry name" value="fungal_TF_MHR"/>
    <property type="match status" value="1"/>
</dbReference>
<comment type="caution">
    <text evidence="3">The sequence shown here is derived from an EMBL/GenBank/DDBJ whole genome shotgun (WGS) entry which is preliminary data.</text>
</comment>
<dbReference type="PANTHER" id="PTHR31001:SF87">
    <property type="entry name" value="COL-21"/>
    <property type="match status" value="1"/>
</dbReference>
<protein>
    <recommendedName>
        <fullName evidence="5">Transcription factor domain-containing protein</fullName>
    </recommendedName>
</protein>
<evidence type="ECO:0008006" key="5">
    <source>
        <dbReference type="Google" id="ProtNLM"/>
    </source>
</evidence>
<evidence type="ECO:0000313" key="4">
    <source>
        <dbReference type="Proteomes" id="UP000605986"/>
    </source>
</evidence>
<gene>
    <name evidence="3" type="ORF">F53441_1846</name>
</gene>
<dbReference type="EMBL" id="JAADJG010000075">
    <property type="protein sequence ID" value="KAF4455909.1"/>
    <property type="molecule type" value="Genomic_DNA"/>
</dbReference>
<evidence type="ECO:0000313" key="3">
    <source>
        <dbReference type="EMBL" id="KAF4455909.1"/>
    </source>
</evidence>